<dbReference type="InterPro" id="IPR003607">
    <property type="entry name" value="HD/PDEase_dom"/>
</dbReference>
<dbReference type="SUPFAM" id="SSF81301">
    <property type="entry name" value="Nucleotidyltransferase"/>
    <property type="match status" value="1"/>
</dbReference>
<organism evidence="13 14">
    <name type="scientific">Ktedonospora formicarum</name>
    <dbReference type="NCBI Taxonomy" id="2778364"/>
    <lineage>
        <taxon>Bacteria</taxon>
        <taxon>Bacillati</taxon>
        <taxon>Chloroflexota</taxon>
        <taxon>Ktedonobacteria</taxon>
        <taxon>Ktedonobacterales</taxon>
        <taxon>Ktedonobacteraceae</taxon>
        <taxon>Ktedonospora</taxon>
    </lineage>
</organism>
<dbReference type="Gene3D" id="1.10.3090.10">
    <property type="entry name" value="cca-adding enzyme, domain 2"/>
    <property type="match status" value="1"/>
</dbReference>
<evidence type="ECO:0000313" key="13">
    <source>
        <dbReference type="EMBL" id="GHO45288.1"/>
    </source>
</evidence>
<keyword evidence="3" id="KW-0820">tRNA-binding</keyword>
<dbReference type="GO" id="GO:0000166">
    <property type="term" value="F:nucleotide binding"/>
    <property type="evidence" value="ECO:0007669"/>
    <property type="project" value="UniProtKB-KW"/>
</dbReference>
<evidence type="ECO:0000313" key="14">
    <source>
        <dbReference type="Proteomes" id="UP000612362"/>
    </source>
</evidence>
<dbReference type="RefSeq" id="WP_220194634.1">
    <property type="nucleotide sequence ID" value="NZ_BNJF01000001.1"/>
</dbReference>
<proteinExistence type="inferred from homology"/>
<protein>
    <submittedName>
        <fullName evidence="13">Polynucleotide adenylyltransferase</fullName>
    </submittedName>
</protein>
<keyword evidence="7" id="KW-0479">Metal-binding</keyword>
<evidence type="ECO:0000256" key="6">
    <source>
        <dbReference type="ARBA" id="ARBA00022695"/>
    </source>
</evidence>
<dbReference type="CDD" id="cd00077">
    <property type="entry name" value="HDc"/>
    <property type="match status" value="1"/>
</dbReference>
<dbReference type="CDD" id="cd05398">
    <property type="entry name" value="NT_ClassII-CCAase"/>
    <property type="match status" value="1"/>
</dbReference>
<dbReference type="InterPro" id="IPR043519">
    <property type="entry name" value="NT_sf"/>
</dbReference>
<evidence type="ECO:0000256" key="11">
    <source>
        <dbReference type="RuleBase" id="RU003953"/>
    </source>
</evidence>
<evidence type="ECO:0000256" key="1">
    <source>
        <dbReference type="ARBA" id="ARBA00001946"/>
    </source>
</evidence>
<keyword evidence="9" id="KW-0460">Magnesium</keyword>
<dbReference type="InterPro" id="IPR006674">
    <property type="entry name" value="HD_domain"/>
</dbReference>
<keyword evidence="8" id="KW-0547">Nucleotide-binding</keyword>
<dbReference type="GO" id="GO:0000049">
    <property type="term" value="F:tRNA binding"/>
    <property type="evidence" value="ECO:0007669"/>
    <property type="project" value="UniProtKB-KW"/>
</dbReference>
<dbReference type="Pfam" id="PF12627">
    <property type="entry name" value="PolyA_pol_RNAbd"/>
    <property type="match status" value="1"/>
</dbReference>
<keyword evidence="14" id="KW-1185">Reference proteome</keyword>
<comment type="similarity">
    <text evidence="2 11">Belongs to the tRNA nucleotidyltransferase/poly(A) polymerase family.</text>
</comment>
<dbReference type="Gene3D" id="3.30.460.10">
    <property type="entry name" value="Beta Polymerase, domain 2"/>
    <property type="match status" value="1"/>
</dbReference>
<dbReference type="GO" id="GO:0046872">
    <property type="term" value="F:metal ion binding"/>
    <property type="evidence" value="ECO:0007669"/>
    <property type="project" value="UniProtKB-KW"/>
</dbReference>
<sequence length="502" mass="56546">MDAQTRTYLQHITTFFAERNIPAYLVGGSVRDLLLARPCKDWDIALPGETPAIARQLANTLGGFFAHMNDKACRITLHRADGSNMMLDISPWRGSSIEEDLHARDFTLNAIAIALPELLTCLEEGAPLNLIDPLYGRVDLEAHTLRVVSEHALRDDPLRILRAIRFSIEHELRIEPHTASLLKRDASLLSTVAVERIHDELYAILRFPNVTQHLRLLDDYGIFTTLIPEFLPARGMPQPSLHHWDVFEHSLETPYYLQTLEQLLEASPQELRTSPLTQGDSNDLVDLQALLQEAEQQDIFHLDTLSQPEVKLATLLHDIGKTVTYEVDEEGNIHFYHHPQAGVPLVQSILSRLGSNTADRRLAQLVAAHHMRPGQLSHDNVTPRAIRRYFVDLGPTGILVALVALADHLAMRGPLPLTEAWGLHLATVRLLCERYIRVRDSILPPRLLQADELMHRLELKPGPIVGQLLEAIAEAQAEGIVRSKQDALWLASEKLEEQREPM</sequence>
<dbReference type="EMBL" id="BNJF01000001">
    <property type="protein sequence ID" value="GHO45288.1"/>
    <property type="molecule type" value="Genomic_DNA"/>
</dbReference>
<dbReference type="PANTHER" id="PTHR47545:SF2">
    <property type="entry name" value="CC-ADDING TRNA NUCLEOTIDYLTRANSFERASE"/>
    <property type="match status" value="1"/>
</dbReference>
<dbReference type="InterPro" id="IPR032828">
    <property type="entry name" value="PolyA_RNA-bd"/>
</dbReference>
<gene>
    <name evidence="13" type="ORF">KSX_34510</name>
</gene>
<dbReference type="GO" id="GO:0008033">
    <property type="term" value="P:tRNA processing"/>
    <property type="evidence" value="ECO:0007669"/>
    <property type="project" value="UniProtKB-KW"/>
</dbReference>
<feature type="domain" description="HD/PDEase" evidence="12">
    <location>
        <begin position="242"/>
        <end position="421"/>
    </location>
</feature>
<keyword evidence="10 11" id="KW-0694">RNA-binding</keyword>
<comment type="cofactor">
    <cofactor evidence="1">
        <name>Mg(2+)</name>
        <dbReference type="ChEBI" id="CHEBI:18420"/>
    </cofactor>
</comment>
<dbReference type="SMART" id="SM00471">
    <property type="entry name" value="HDc"/>
    <property type="match status" value="1"/>
</dbReference>
<dbReference type="SUPFAM" id="SSF81891">
    <property type="entry name" value="Poly A polymerase C-terminal region-like"/>
    <property type="match status" value="1"/>
</dbReference>
<evidence type="ECO:0000256" key="5">
    <source>
        <dbReference type="ARBA" id="ARBA00022694"/>
    </source>
</evidence>
<accession>A0A8J3I3E7</accession>
<evidence type="ECO:0000256" key="9">
    <source>
        <dbReference type="ARBA" id="ARBA00022842"/>
    </source>
</evidence>
<comment type="caution">
    <text evidence="13">The sequence shown here is derived from an EMBL/GenBank/DDBJ whole genome shotgun (WGS) entry which is preliminary data.</text>
</comment>
<evidence type="ECO:0000256" key="10">
    <source>
        <dbReference type="ARBA" id="ARBA00022884"/>
    </source>
</evidence>
<evidence type="ECO:0000256" key="3">
    <source>
        <dbReference type="ARBA" id="ARBA00022555"/>
    </source>
</evidence>
<dbReference type="GO" id="GO:0016779">
    <property type="term" value="F:nucleotidyltransferase activity"/>
    <property type="evidence" value="ECO:0007669"/>
    <property type="project" value="UniProtKB-KW"/>
</dbReference>
<dbReference type="Pfam" id="PF01966">
    <property type="entry name" value="HD"/>
    <property type="match status" value="1"/>
</dbReference>
<dbReference type="AlphaFoldDB" id="A0A8J3I3E7"/>
<evidence type="ECO:0000256" key="7">
    <source>
        <dbReference type="ARBA" id="ARBA00022723"/>
    </source>
</evidence>
<dbReference type="PANTHER" id="PTHR47545">
    <property type="entry name" value="MULTIFUNCTIONAL CCA PROTEIN"/>
    <property type="match status" value="1"/>
</dbReference>
<evidence type="ECO:0000256" key="8">
    <source>
        <dbReference type="ARBA" id="ARBA00022741"/>
    </source>
</evidence>
<dbReference type="InterPro" id="IPR050124">
    <property type="entry name" value="tRNA_CCA-adding_enzyme"/>
</dbReference>
<evidence type="ECO:0000256" key="4">
    <source>
        <dbReference type="ARBA" id="ARBA00022679"/>
    </source>
</evidence>
<dbReference type="InterPro" id="IPR002646">
    <property type="entry name" value="PolA_pol_head_dom"/>
</dbReference>
<keyword evidence="5" id="KW-0819">tRNA processing</keyword>
<name>A0A8J3I3E7_9CHLR</name>
<keyword evidence="6 13" id="KW-0548">Nucleotidyltransferase</keyword>
<keyword evidence="4 11" id="KW-0808">Transferase</keyword>
<evidence type="ECO:0000256" key="2">
    <source>
        <dbReference type="ARBA" id="ARBA00007265"/>
    </source>
</evidence>
<dbReference type="Proteomes" id="UP000612362">
    <property type="component" value="Unassembled WGS sequence"/>
</dbReference>
<evidence type="ECO:0000259" key="12">
    <source>
        <dbReference type="SMART" id="SM00471"/>
    </source>
</evidence>
<reference evidence="13" key="1">
    <citation type="submission" date="2020-10" db="EMBL/GenBank/DDBJ databases">
        <title>Taxonomic study of unclassified bacteria belonging to the class Ktedonobacteria.</title>
        <authorList>
            <person name="Yabe S."/>
            <person name="Wang C.M."/>
            <person name="Zheng Y."/>
            <person name="Sakai Y."/>
            <person name="Cavaletti L."/>
            <person name="Monciardini P."/>
            <person name="Donadio S."/>
        </authorList>
    </citation>
    <scope>NUCLEOTIDE SEQUENCE</scope>
    <source>
        <strain evidence="13">SOSP1-1</strain>
    </source>
</reference>
<dbReference type="Pfam" id="PF01743">
    <property type="entry name" value="PolyA_pol"/>
    <property type="match status" value="1"/>
</dbReference>